<reference evidence="2" key="1">
    <citation type="submission" date="2018-06" db="EMBL/GenBank/DDBJ databases">
        <title>Genome assembly of Danube salmon.</title>
        <authorList>
            <person name="Macqueen D.J."/>
            <person name="Gundappa M.K."/>
        </authorList>
    </citation>
    <scope>NUCLEOTIDE SEQUENCE [LARGE SCALE GENOMIC DNA]</scope>
</reference>
<dbReference type="AlphaFoldDB" id="A0A4W5JKY7"/>
<evidence type="ECO:0000313" key="1">
    <source>
        <dbReference type="Ensembl" id="ENSHHUP00000000321.1"/>
    </source>
</evidence>
<dbReference type="GeneTree" id="ENSGT00970000196788"/>
<dbReference type="Proteomes" id="UP000314982">
    <property type="component" value="Unassembled WGS sequence"/>
</dbReference>
<reference evidence="1" key="2">
    <citation type="submission" date="2025-08" db="UniProtKB">
        <authorList>
            <consortium name="Ensembl"/>
        </authorList>
    </citation>
    <scope>IDENTIFICATION</scope>
</reference>
<dbReference type="InterPro" id="IPR026939">
    <property type="entry name" value="ZNF706/At2g23090_sf"/>
</dbReference>
<reference evidence="1" key="3">
    <citation type="submission" date="2025-09" db="UniProtKB">
        <authorList>
            <consortium name="Ensembl"/>
        </authorList>
    </citation>
    <scope>IDENTIFICATION</scope>
</reference>
<dbReference type="Gene3D" id="4.10.1050.10">
    <property type="entry name" value="At2g23090-like"/>
    <property type="match status" value="1"/>
</dbReference>
<dbReference type="Ensembl" id="ENSHHUT00000000331.1">
    <property type="protein sequence ID" value="ENSHHUP00000000321.1"/>
    <property type="gene ID" value="ENSHHUG00000000230.1"/>
</dbReference>
<evidence type="ECO:0000313" key="2">
    <source>
        <dbReference type="Proteomes" id="UP000314982"/>
    </source>
</evidence>
<keyword evidence="2" id="KW-1185">Reference proteome</keyword>
<dbReference type="SUPFAM" id="SSF118359">
    <property type="entry name" value="Expressed protein At2g23090/F21P24.15"/>
    <property type="match status" value="1"/>
</dbReference>
<proteinExistence type="predicted"/>
<organism evidence="1 2">
    <name type="scientific">Hucho hucho</name>
    <name type="common">huchen</name>
    <dbReference type="NCBI Taxonomy" id="62062"/>
    <lineage>
        <taxon>Eukaryota</taxon>
        <taxon>Metazoa</taxon>
        <taxon>Chordata</taxon>
        <taxon>Craniata</taxon>
        <taxon>Vertebrata</taxon>
        <taxon>Euteleostomi</taxon>
        <taxon>Actinopterygii</taxon>
        <taxon>Neopterygii</taxon>
        <taxon>Teleostei</taxon>
        <taxon>Protacanthopterygii</taxon>
        <taxon>Salmoniformes</taxon>
        <taxon>Salmonidae</taxon>
        <taxon>Salmoninae</taxon>
        <taxon>Hucho</taxon>
    </lineage>
</organism>
<sequence>MAAAAKKNGVATNQKTAAKAALVHIYPVCRTDLKTFKQHFDSKHPKSSMVPMQA</sequence>
<name>A0A4W5JKY7_9TELE</name>
<evidence type="ECO:0008006" key="3">
    <source>
        <dbReference type="Google" id="ProtNLM"/>
    </source>
</evidence>
<protein>
    <recommendedName>
        <fullName evidence="3">Zinc finger protein 706</fullName>
    </recommendedName>
</protein>
<accession>A0A4W5JKY7</accession>